<dbReference type="EMBL" id="JBBNFP010000007">
    <property type="protein sequence ID" value="MEQ2486095.1"/>
    <property type="molecule type" value="Genomic_DNA"/>
</dbReference>
<accession>A0ABV1FNV9</accession>
<evidence type="ECO:0000313" key="2">
    <source>
        <dbReference type="Proteomes" id="UP001487296"/>
    </source>
</evidence>
<protein>
    <submittedName>
        <fullName evidence="1">Uncharacterized protein</fullName>
    </submittedName>
</protein>
<evidence type="ECO:0000313" key="1">
    <source>
        <dbReference type="EMBL" id="MEQ2486095.1"/>
    </source>
</evidence>
<reference evidence="1 2" key="1">
    <citation type="submission" date="2024-04" db="EMBL/GenBank/DDBJ databases">
        <title>Human intestinal bacterial collection.</title>
        <authorList>
            <person name="Pauvert C."/>
            <person name="Hitch T.C.A."/>
            <person name="Clavel T."/>
        </authorList>
    </citation>
    <scope>NUCLEOTIDE SEQUENCE [LARGE SCALE GENOMIC DNA]</scope>
    <source>
        <strain evidence="1 2">CLA-AA-H145</strain>
    </source>
</reference>
<sequence>MKRRKILYHVTPDTDASPIYHEMVSQLALGMQAQADVDLSAALDDHPRLSLADYDLVHVFGCWNKVAANLIARAYREHVPTVFSPLGGLQPWVMKQRKSSLALSSQREMTSRALAVHVCGKLEHDTFLSLKWNNRVALIKNPVLTSKVSFSEMASQMDALYQKVIDTFARLLLSHNSCQLIGELLVAGIDDTLLRDHKRVGVIRSGLSQLDEAEWRKIYLYASDECVLETLRQGLARLQMDAPDLPVDTIDRYPRHLHYTTDSLEGDKLLSRNPLTKSKLSDIIDTDEKKERRIIVRLLNLKYEMERNEAPLSHLADLYQSVRFVDADEDRLNEVARAMGVLEFAERLMAVLHHTFGLTEGFMPFRERADKASLAMVNHITKFNTY</sequence>
<proteinExistence type="predicted"/>
<dbReference type="Proteomes" id="UP001487296">
    <property type="component" value="Unassembled WGS sequence"/>
</dbReference>
<comment type="caution">
    <text evidence="1">The sequence shown here is derived from an EMBL/GenBank/DDBJ whole genome shotgun (WGS) entry which is preliminary data.</text>
</comment>
<dbReference type="RefSeq" id="WP_215759163.1">
    <property type="nucleotide sequence ID" value="NZ_JAHKBE010000007.1"/>
</dbReference>
<gene>
    <name evidence="1" type="ORF">AAAT34_03375</name>
</gene>
<name>A0ABV1FNV9_9BACT</name>
<keyword evidence="2" id="KW-1185">Reference proteome</keyword>
<organism evidence="1 2">
    <name type="scientific">Hallella faecis</name>
    <dbReference type="NCBI Taxonomy" id="2841596"/>
    <lineage>
        <taxon>Bacteria</taxon>
        <taxon>Pseudomonadati</taxon>
        <taxon>Bacteroidota</taxon>
        <taxon>Bacteroidia</taxon>
        <taxon>Bacteroidales</taxon>
        <taxon>Prevotellaceae</taxon>
        <taxon>Hallella</taxon>
    </lineage>
</organism>